<dbReference type="InterPro" id="IPR027417">
    <property type="entry name" value="P-loop_NTPase"/>
</dbReference>
<dbReference type="OrthoDB" id="10254455at2759"/>
<dbReference type="Gene3D" id="3.40.50.300">
    <property type="entry name" value="P-loop containing nucleotide triphosphate hydrolases"/>
    <property type="match status" value="1"/>
</dbReference>
<evidence type="ECO:0000256" key="1">
    <source>
        <dbReference type="ARBA" id="ARBA00004572"/>
    </source>
</evidence>
<keyword evidence="12" id="KW-1185">Reference proteome</keyword>
<reference evidence="10" key="2">
    <citation type="submission" date="2019-06" db="EMBL/GenBank/DDBJ databases">
        <title>Genomics analysis of Aphanomyces spp. identifies a new class of oomycete effector associated with host adaptation.</title>
        <authorList>
            <person name="Gaulin E."/>
        </authorList>
    </citation>
    <scope>NUCLEOTIDE SEQUENCE</scope>
    <source>
        <strain evidence="10">CBS 578.67</strain>
    </source>
</reference>
<reference evidence="11 12" key="1">
    <citation type="submission" date="2019-03" db="EMBL/GenBank/DDBJ databases">
        <authorList>
            <person name="Gaulin E."/>
            <person name="Dumas B."/>
        </authorList>
    </citation>
    <scope>NUCLEOTIDE SEQUENCE [LARGE SCALE GENOMIC DNA]</scope>
    <source>
        <strain evidence="11">CBS 568.67</strain>
    </source>
</reference>
<name>A0A485KN97_9STRA</name>
<dbReference type="EMBL" id="CAADRA010005174">
    <property type="protein sequence ID" value="VFT86474.1"/>
    <property type="molecule type" value="Genomic_DNA"/>
</dbReference>
<evidence type="ECO:0000256" key="3">
    <source>
        <dbReference type="ARBA" id="ARBA00022787"/>
    </source>
</evidence>
<keyword evidence="2 7" id="KW-0547">Nucleotide-binding</keyword>
<keyword evidence="6" id="KW-0496">Mitochondrion</keyword>
<dbReference type="EMBL" id="VJMH01005153">
    <property type="protein sequence ID" value="KAF0699819.1"/>
    <property type="molecule type" value="Genomic_DNA"/>
</dbReference>
<keyword evidence="4 7" id="KW-0067">ATP-binding</keyword>
<feature type="region of interest" description="Disordered" evidence="8">
    <location>
        <begin position="1"/>
        <end position="28"/>
    </location>
</feature>
<dbReference type="GO" id="GO:0016887">
    <property type="term" value="F:ATP hydrolysis activity"/>
    <property type="evidence" value="ECO:0007669"/>
    <property type="project" value="InterPro"/>
</dbReference>
<dbReference type="Proteomes" id="UP000332933">
    <property type="component" value="Unassembled WGS sequence"/>
</dbReference>
<dbReference type="InterPro" id="IPR003593">
    <property type="entry name" value="AAA+_ATPase"/>
</dbReference>
<dbReference type="PANTHER" id="PTHR45644">
    <property type="entry name" value="AAA ATPASE, PUTATIVE (AFU_ORTHOLOGUE AFUA_2G12920)-RELATED-RELATED"/>
    <property type="match status" value="1"/>
</dbReference>
<comment type="subcellular location">
    <subcellularLocation>
        <location evidence="1">Mitochondrion outer membrane</location>
        <topology evidence="1">Single-pass membrane protein</topology>
    </subcellularLocation>
</comment>
<dbReference type="Pfam" id="PF00004">
    <property type="entry name" value="AAA"/>
    <property type="match status" value="1"/>
</dbReference>
<dbReference type="PANTHER" id="PTHR45644:SF3">
    <property type="entry name" value="FI08533P-RELATED"/>
    <property type="match status" value="1"/>
</dbReference>
<organism evidence="11 12">
    <name type="scientific">Aphanomyces stellatus</name>
    <dbReference type="NCBI Taxonomy" id="120398"/>
    <lineage>
        <taxon>Eukaryota</taxon>
        <taxon>Sar</taxon>
        <taxon>Stramenopiles</taxon>
        <taxon>Oomycota</taxon>
        <taxon>Saprolegniomycetes</taxon>
        <taxon>Saprolegniales</taxon>
        <taxon>Verrucalvaceae</taxon>
        <taxon>Aphanomyces</taxon>
    </lineage>
</organism>
<evidence type="ECO:0000256" key="6">
    <source>
        <dbReference type="ARBA" id="ARBA00023128"/>
    </source>
</evidence>
<evidence type="ECO:0000313" key="10">
    <source>
        <dbReference type="EMBL" id="KAF0699819.1"/>
    </source>
</evidence>
<dbReference type="GO" id="GO:0005741">
    <property type="term" value="C:mitochondrial outer membrane"/>
    <property type="evidence" value="ECO:0007669"/>
    <property type="project" value="UniProtKB-SubCell"/>
</dbReference>
<evidence type="ECO:0000256" key="4">
    <source>
        <dbReference type="ARBA" id="ARBA00022840"/>
    </source>
</evidence>
<feature type="domain" description="AAA+ ATPase" evidence="9">
    <location>
        <begin position="147"/>
        <end position="289"/>
    </location>
</feature>
<keyword evidence="3" id="KW-0472">Membrane</keyword>
<evidence type="ECO:0000256" key="8">
    <source>
        <dbReference type="SAM" id="MobiDB-lite"/>
    </source>
</evidence>
<dbReference type="AlphaFoldDB" id="A0A485KN97"/>
<evidence type="ECO:0000256" key="7">
    <source>
        <dbReference type="RuleBase" id="RU003651"/>
    </source>
</evidence>
<evidence type="ECO:0000259" key="9">
    <source>
        <dbReference type="SMART" id="SM00382"/>
    </source>
</evidence>
<dbReference type="InterPro" id="IPR041569">
    <property type="entry name" value="AAA_lid_3"/>
</dbReference>
<keyword evidence="5" id="KW-0175">Coiled coil</keyword>
<feature type="compositionally biased region" description="Polar residues" evidence="8">
    <location>
        <begin position="14"/>
        <end position="28"/>
    </location>
</feature>
<dbReference type="InterPro" id="IPR051701">
    <property type="entry name" value="Mito_OM_Translocase_MSP1"/>
</dbReference>
<dbReference type="FunFam" id="3.40.50.300:FF:001025">
    <property type="entry name" value="ATPase family, AAA domain-containing 2B"/>
    <property type="match status" value="1"/>
</dbReference>
<evidence type="ECO:0000256" key="2">
    <source>
        <dbReference type="ARBA" id="ARBA00022741"/>
    </source>
</evidence>
<dbReference type="InterPro" id="IPR003960">
    <property type="entry name" value="ATPase_AAA_CS"/>
</dbReference>
<proteinExistence type="inferred from homology"/>
<comment type="similarity">
    <text evidence="7">Belongs to the AAA ATPase family.</text>
</comment>
<dbReference type="Gene3D" id="1.10.8.60">
    <property type="match status" value="1"/>
</dbReference>
<dbReference type="GO" id="GO:0005524">
    <property type="term" value="F:ATP binding"/>
    <property type="evidence" value="ECO:0007669"/>
    <property type="project" value="UniProtKB-KW"/>
</dbReference>
<gene>
    <name evidence="11" type="primary">Aste57867_9595</name>
    <name evidence="10" type="ORF">As57867_009557</name>
    <name evidence="11" type="ORF">ASTE57867_9595</name>
</gene>
<protein>
    <submittedName>
        <fullName evidence="11">Aste57867_9595 protein</fullName>
    </submittedName>
</protein>
<evidence type="ECO:0000313" key="12">
    <source>
        <dbReference type="Proteomes" id="UP000332933"/>
    </source>
</evidence>
<dbReference type="Pfam" id="PF17862">
    <property type="entry name" value="AAA_lid_3"/>
    <property type="match status" value="1"/>
</dbReference>
<sequence>MGAGNSKAEAPPVNSISTTRGNGSAPSNEMSAAEAAIDIALNALLLYGTVVCVQYLYKVYKPMIEDMYASKESSSKLKKRLEDSKRSAISMNHYEAIIAADLVDPNDLHETFADVGGLEQQKRELYDLVILPLQCPDFFQSSKLLSVPKGILLYGRPGTGKTLLAKAIAKESGAFFINLKISTLMSKWFGESQKLVKAAFSLAKKLAPCIIFIDEVDSFMGARSGGASDPTYNSMKTEFMALWDGFVDTSPDGGFGVIVLGATNRPADVDAAFLRRMPRTFEVELPNAGQREQILKVHLRDEEMASDLHLDQVARETMHYSGSDLKELCRAALMIPLREHIDAFQASNRTVKGTKRAVTKRDFDVARTRVHPTGATAYAYAHDSHQAQSQQGAVTPDMLAAMMAMGMQQFMQAAAQQQQQNPSRRQ</sequence>
<dbReference type="SUPFAM" id="SSF52540">
    <property type="entry name" value="P-loop containing nucleoside triphosphate hydrolases"/>
    <property type="match status" value="1"/>
</dbReference>
<evidence type="ECO:0000313" key="11">
    <source>
        <dbReference type="EMBL" id="VFT86474.1"/>
    </source>
</evidence>
<accession>A0A485KN97</accession>
<evidence type="ECO:0000256" key="5">
    <source>
        <dbReference type="ARBA" id="ARBA00023054"/>
    </source>
</evidence>
<dbReference type="SMART" id="SM00382">
    <property type="entry name" value="AAA"/>
    <property type="match status" value="1"/>
</dbReference>
<dbReference type="InterPro" id="IPR003959">
    <property type="entry name" value="ATPase_AAA_core"/>
</dbReference>
<dbReference type="PROSITE" id="PS00674">
    <property type="entry name" value="AAA"/>
    <property type="match status" value="1"/>
</dbReference>
<keyword evidence="3" id="KW-1000">Mitochondrion outer membrane</keyword>